<organism evidence="4 5">
    <name type="scientific">Viridothelium virens</name>
    <name type="common">Speckled blister lichen</name>
    <name type="synonym">Trypethelium virens</name>
    <dbReference type="NCBI Taxonomy" id="1048519"/>
    <lineage>
        <taxon>Eukaryota</taxon>
        <taxon>Fungi</taxon>
        <taxon>Dikarya</taxon>
        <taxon>Ascomycota</taxon>
        <taxon>Pezizomycotina</taxon>
        <taxon>Dothideomycetes</taxon>
        <taxon>Dothideomycetes incertae sedis</taxon>
        <taxon>Trypetheliales</taxon>
        <taxon>Trypetheliaceae</taxon>
        <taxon>Viridothelium</taxon>
    </lineage>
</organism>
<dbReference type="InterPro" id="IPR051601">
    <property type="entry name" value="Serine_prot/Carboxylest_S33"/>
</dbReference>
<dbReference type="GO" id="GO:0016787">
    <property type="term" value="F:hydrolase activity"/>
    <property type="evidence" value="ECO:0007669"/>
    <property type="project" value="UniProtKB-KW"/>
</dbReference>
<keyword evidence="2" id="KW-0378">Hydrolase</keyword>
<feature type="domain" description="Peptidase S33 tripeptidyl aminopeptidase-like C-terminal" evidence="3">
    <location>
        <begin position="386"/>
        <end position="487"/>
    </location>
</feature>
<dbReference type="Pfam" id="PF08386">
    <property type="entry name" value="Abhydrolase_4"/>
    <property type="match status" value="1"/>
</dbReference>
<sequence>MLPAKVPITDPRYGGPILFNPGGPGVSAIMVLLSEGRTFLSQFDTPEDPSSTKGDDDARYYDVVAFDPRGINHTLPVANCFETDLQRAEWNLRTAAAGIPGSSNVSVAESWGRQRAYSLACYNFTQSSGANNIMPFITTASTARDMVTFIDRFGEWRKAEAQRMLMGRTPSHLRYQEGIERINYYGLSYGSFLGMTFASMFPERTGRFVLDGIVDTDDYIHALWTVSVLDSSKTMDVFYSMCAEAGPKTCALARNGSSAEDVRVRLQNILDRAYEHPIASTGQIPDYWTWSDVRTLLITSLYQPLMWQQFASTMAALDGASSSPLVATTADTYYPVPGKLPPVFQNIDAETGTSCGDAFPFDGDFTLQDAQAHWEHLYELGPIMAADFVALNYTCAAWPGRPKYAYRGPFGSSANSSVPPMLFIGNTADPITPIYAARKMVARFSGARLLTNDMPGHSSEAVPNACTMAHGRAYMQTGTLPPEGFVCPMNGTLFPDPESDGGGD</sequence>
<evidence type="ECO:0000259" key="3">
    <source>
        <dbReference type="Pfam" id="PF08386"/>
    </source>
</evidence>
<dbReference type="PANTHER" id="PTHR43248:SF25">
    <property type="entry name" value="AB HYDROLASE-1 DOMAIN-CONTAINING PROTEIN-RELATED"/>
    <property type="match status" value="1"/>
</dbReference>
<proteinExistence type="inferred from homology"/>
<dbReference type="InterPro" id="IPR029058">
    <property type="entry name" value="AB_hydrolase_fold"/>
</dbReference>
<evidence type="ECO:0000256" key="1">
    <source>
        <dbReference type="ARBA" id="ARBA00010088"/>
    </source>
</evidence>
<keyword evidence="5" id="KW-1185">Reference proteome</keyword>
<accession>A0A6A6H4A6</accession>
<dbReference type="AlphaFoldDB" id="A0A6A6H4A6"/>
<name>A0A6A6H4A6_VIRVR</name>
<dbReference type="Proteomes" id="UP000800092">
    <property type="component" value="Unassembled WGS sequence"/>
</dbReference>
<evidence type="ECO:0000313" key="4">
    <source>
        <dbReference type="EMBL" id="KAF2232550.1"/>
    </source>
</evidence>
<dbReference type="Gene3D" id="3.40.50.1820">
    <property type="entry name" value="alpha/beta hydrolase"/>
    <property type="match status" value="1"/>
</dbReference>
<evidence type="ECO:0000313" key="5">
    <source>
        <dbReference type="Proteomes" id="UP000800092"/>
    </source>
</evidence>
<dbReference type="EMBL" id="ML991814">
    <property type="protein sequence ID" value="KAF2232550.1"/>
    <property type="molecule type" value="Genomic_DNA"/>
</dbReference>
<dbReference type="SUPFAM" id="SSF53474">
    <property type="entry name" value="alpha/beta-Hydrolases"/>
    <property type="match status" value="1"/>
</dbReference>
<dbReference type="OrthoDB" id="425534at2759"/>
<gene>
    <name evidence="4" type="ORF">EV356DRAFT_505069</name>
</gene>
<protein>
    <recommendedName>
        <fullName evidence="3">Peptidase S33 tripeptidyl aminopeptidase-like C-terminal domain-containing protein</fullName>
    </recommendedName>
</protein>
<reference evidence="4" key="1">
    <citation type="journal article" date="2020" name="Stud. Mycol.">
        <title>101 Dothideomycetes genomes: a test case for predicting lifestyles and emergence of pathogens.</title>
        <authorList>
            <person name="Haridas S."/>
            <person name="Albert R."/>
            <person name="Binder M."/>
            <person name="Bloem J."/>
            <person name="Labutti K."/>
            <person name="Salamov A."/>
            <person name="Andreopoulos B."/>
            <person name="Baker S."/>
            <person name="Barry K."/>
            <person name="Bills G."/>
            <person name="Bluhm B."/>
            <person name="Cannon C."/>
            <person name="Castanera R."/>
            <person name="Culley D."/>
            <person name="Daum C."/>
            <person name="Ezra D."/>
            <person name="Gonzalez J."/>
            <person name="Henrissat B."/>
            <person name="Kuo A."/>
            <person name="Liang C."/>
            <person name="Lipzen A."/>
            <person name="Lutzoni F."/>
            <person name="Magnuson J."/>
            <person name="Mondo S."/>
            <person name="Nolan M."/>
            <person name="Ohm R."/>
            <person name="Pangilinan J."/>
            <person name="Park H.-J."/>
            <person name="Ramirez L."/>
            <person name="Alfaro M."/>
            <person name="Sun H."/>
            <person name="Tritt A."/>
            <person name="Yoshinaga Y."/>
            <person name="Zwiers L.-H."/>
            <person name="Turgeon B."/>
            <person name="Goodwin S."/>
            <person name="Spatafora J."/>
            <person name="Crous P."/>
            <person name="Grigoriev I."/>
        </authorList>
    </citation>
    <scope>NUCLEOTIDE SEQUENCE</scope>
    <source>
        <strain evidence="4">Tuck. ex Michener</strain>
    </source>
</reference>
<dbReference type="InterPro" id="IPR013595">
    <property type="entry name" value="Pept_S33_TAP-like_C"/>
</dbReference>
<dbReference type="PANTHER" id="PTHR43248">
    <property type="entry name" value="2-SUCCINYL-6-HYDROXY-2,4-CYCLOHEXADIENE-1-CARBOXYLATE SYNTHASE"/>
    <property type="match status" value="1"/>
</dbReference>
<evidence type="ECO:0000256" key="2">
    <source>
        <dbReference type="ARBA" id="ARBA00022801"/>
    </source>
</evidence>
<comment type="similarity">
    <text evidence="1">Belongs to the peptidase S33 family.</text>
</comment>